<gene>
    <name evidence="2" type="ORF">UFOPK1827_01445</name>
</gene>
<evidence type="ECO:0000313" key="2">
    <source>
        <dbReference type="EMBL" id="CAB4613511.1"/>
    </source>
</evidence>
<keyword evidence="1" id="KW-1133">Transmembrane helix</keyword>
<accession>A0A6J6HIA3</accession>
<proteinExistence type="predicted"/>
<reference evidence="2" key="1">
    <citation type="submission" date="2020-05" db="EMBL/GenBank/DDBJ databases">
        <authorList>
            <person name="Chiriac C."/>
            <person name="Salcher M."/>
            <person name="Ghai R."/>
            <person name="Kavagutti S V."/>
        </authorList>
    </citation>
    <scope>NUCLEOTIDE SEQUENCE</scope>
</reference>
<keyword evidence="1" id="KW-0472">Membrane</keyword>
<keyword evidence="1" id="KW-0812">Transmembrane</keyword>
<evidence type="ECO:0000256" key="1">
    <source>
        <dbReference type="SAM" id="Phobius"/>
    </source>
</evidence>
<dbReference type="AlphaFoldDB" id="A0A6J6HIA3"/>
<sequence length="104" mass="11508">MTIDRDAETERSKSRTLTVGARHFAHVALDLLALCIAFRIGMAALQPRNKTFELRVVGPLTAVTVLIPNLHATGCARSLQQQLLLLLWQLVERNIGVDLVDIAH</sequence>
<protein>
    <submittedName>
        <fullName evidence="2">Unannotated protein</fullName>
    </submittedName>
</protein>
<organism evidence="2">
    <name type="scientific">freshwater metagenome</name>
    <dbReference type="NCBI Taxonomy" id="449393"/>
    <lineage>
        <taxon>unclassified sequences</taxon>
        <taxon>metagenomes</taxon>
        <taxon>ecological metagenomes</taxon>
    </lineage>
</organism>
<name>A0A6J6HIA3_9ZZZZ</name>
<dbReference type="EMBL" id="CAEZUO010000080">
    <property type="protein sequence ID" value="CAB4613511.1"/>
    <property type="molecule type" value="Genomic_DNA"/>
</dbReference>
<feature type="transmembrane region" description="Helical" evidence="1">
    <location>
        <begin position="24"/>
        <end position="45"/>
    </location>
</feature>